<gene>
    <name evidence="6" type="ORF">CC1G_03186</name>
</gene>
<dbReference type="SUPFAM" id="SSF144232">
    <property type="entry name" value="HIT/MYND zinc finger-like"/>
    <property type="match status" value="1"/>
</dbReference>
<reference evidence="6 7" key="1">
    <citation type="journal article" date="2010" name="Proc. Natl. Acad. Sci. U.S.A.">
        <title>Insights into evolution of multicellular fungi from the assembled chromosomes of the mushroom Coprinopsis cinerea (Coprinus cinereus).</title>
        <authorList>
            <person name="Stajich J.E."/>
            <person name="Wilke S.K."/>
            <person name="Ahren D."/>
            <person name="Au C.H."/>
            <person name="Birren B.W."/>
            <person name="Borodovsky M."/>
            <person name="Burns C."/>
            <person name="Canback B."/>
            <person name="Casselton L.A."/>
            <person name="Cheng C.K."/>
            <person name="Deng J."/>
            <person name="Dietrich F.S."/>
            <person name="Fargo D.C."/>
            <person name="Farman M.L."/>
            <person name="Gathman A.C."/>
            <person name="Goldberg J."/>
            <person name="Guigo R."/>
            <person name="Hoegger P.J."/>
            <person name="Hooker J.B."/>
            <person name="Huggins A."/>
            <person name="James T.Y."/>
            <person name="Kamada T."/>
            <person name="Kilaru S."/>
            <person name="Kodira C."/>
            <person name="Kues U."/>
            <person name="Kupfer D."/>
            <person name="Kwan H.S."/>
            <person name="Lomsadze A."/>
            <person name="Li W."/>
            <person name="Lilly W.W."/>
            <person name="Ma L.J."/>
            <person name="Mackey A.J."/>
            <person name="Manning G."/>
            <person name="Martin F."/>
            <person name="Muraguchi H."/>
            <person name="Natvig D.O."/>
            <person name="Palmerini H."/>
            <person name="Ramesh M.A."/>
            <person name="Rehmeyer C.J."/>
            <person name="Roe B.A."/>
            <person name="Shenoy N."/>
            <person name="Stanke M."/>
            <person name="Ter-Hovhannisyan V."/>
            <person name="Tunlid A."/>
            <person name="Velagapudi R."/>
            <person name="Vision T.J."/>
            <person name="Zeng Q."/>
            <person name="Zolan M.E."/>
            <person name="Pukkila P.J."/>
        </authorList>
    </citation>
    <scope>NUCLEOTIDE SEQUENCE [LARGE SCALE GENOMIC DNA]</scope>
    <source>
        <strain evidence="7">Okayama-7 / 130 / ATCC MYA-4618 / FGSC 9003</strain>
    </source>
</reference>
<dbReference type="Gene3D" id="6.10.140.2220">
    <property type="match status" value="1"/>
</dbReference>
<organism evidence="6 7">
    <name type="scientific">Coprinopsis cinerea (strain Okayama-7 / 130 / ATCC MYA-4618 / FGSC 9003)</name>
    <name type="common">Inky cap fungus</name>
    <name type="synonym">Hormographiella aspergillata</name>
    <dbReference type="NCBI Taxonomy" id="240176"/>
    <lineage>
        <taxon>Eukaryota</taxon>
        <taxon>Fungi</taxon>
        <taxon>Dikarya</taxon>
        <taxon>Basidiomycota</taxon>
        <taxon>Agaricomycotina</taxon>
        <taxon>Agaricomycetes</taxon>
        <taxon>Agaricomycetidae</taxon>
        <taxon>Agaricales</taxon>
        <taxon>Agaricineae</taxon>
        <taxon>Psathyrellaceae</taxon>
        <taxon>Coprinopsis</taxon>
    </lineage>
</organism>
<evidence type="ECO:0000256" key="1">
    <source>
        <dbReference type="ARBA" id="ARBA00022723"/>
    </source>
</evidence>
<comment type="caution">
    <text evidence="6">The sequence shown here is derived from an EMBL/GenBank/DDBJ whole genome shotgun (WGS) entry which is preliminary data.</text>
</comment>
<evidence type="ECO:0000256" key="3">
    <source>
        <dbReference type="ARBA" id="ARBA00022833"/>
    </source>
</evidence>
<dbReference type="GO" id="GO:0008270">
    <property type="term" value="F:zinc ion binding"/>
    <property type="evidence" value="ECO:0007669"/>
    <property type="project" value="UniProtKB-KW"/>
</dbReference>
<dbReference type="OrthoDB" id="432970at2759"/>
<feature type="domain" description="MYND-type" evidence="5">
    <location>
        <begin position="255"/>
        <end position="304"/>
    </location>
</feature>
<sequence length="445" mass="49678">MRDLERLNELQNYEALNGTHEWKYPDLTTVEELEEGFEVLRVSLNLLEQRNDSVSREMFTSASVFVSRLREFLRASLDVGLDISTAIIDNIELILNTHQRLFPSCRLFSALACHDPGHGSSIIRVRHGPIRPPVNIAICVGSALSWVMVISSPTRIAIEMERLLSWDLFTVLIKALGIASLTMNLHAEEKIVGLLQGIAIIPSRRTSQLLKNLVGKADYLGGSYQGNEQWPRLRICLGRTLESLGEQSSHKPSFCMNPNHFASKPSDSGGEELALKICTNCKVTAYCGERCQREDWKQIHKRECGDLAKEYRKLVDAKRWVSPTTKLGDLLAINSTFRAHDTLVPQILQQICRAGPQATNKNSVFILGPGLLPLTAQDVDDRVSGGEALLIGQDIVLGMSKYHVLAVVDLKDSDGEPGLYHCMTLHDIGFTREITEEMSFRKSTD</sequence>
<evidence type="ECO:0000256" key="4">
    <source>
        <dbReference type="PROSITE-ProRule" id="PRU00134"/>
    </source>
</evidence>
<accession>A8PF86</accession>
<dbReference type="KEGG" id="cci:CC1G_03186"/>
<dbReference type="AlphaFoldDB" id="A8PF86"/>
<proteinExistence type="predicted"/>
<protein>
    <recommendedName>
        <fullName evidence="5">MYND-type domain-containing protein</fullName>
    </recommendedName>
</protein>
<evidence type="ECO:0000313" key="6">
    <source>
        <dbReference type="EMBL" id="EAU81010.1"/>
    </source>
</evidence>
<dbReference type="GeneID" id="6017613"/>
<keyword evidence="1" id="KW-0479">Metal-binding</keyword>
<dbReference type="PROSITE" id="PS50865">
    <property type="entry name" value="ZF_MYND_2"/>
    <property type="match status" value="1"/>
</dbReference>
<keyword evidence="2 4" id="KW-0863">Zinc-finger</keyword>
<dbReference type="EMBL" id="AACS02000008">
    <property type="protein sequence ID" value="EAU81010.1"/>
    <property type="molecule type" value="Genomic_DNA"/>
</dbReference>
<keyword evidence="7" id="KW-1185">Reference proteome</keyword>
<keyword evidence="3" id="KW-0862">Zinc</keyword>
<evidence type="ECO:0000256" key="2">
    <source>
        <dbReference type="ARBA" id="ARBA00022771"/>
    </source>
</evidence>
<dbReference type="RefSeq" id="XP_001840957.1">
    <property type="nucleotide sequence ID" value="XM_001840905.1"/>
</dbReference>
<name>A8PF86_COPC7</name>
<dbReference type="InterPro" id="IPR002893">
    <property type="entry name" value="Znf_MYND"/>
</dbReference>
<dbReference type="InParanoid" id="A8PF86"/>
<dbReference type="VEuPathDB" id="FungiDB:CC1G_03186"/>
<evidence type="ECO:0000313" key="7">
    <source>
        <dbReference type="Proteomes" id="UP000001861"/>
    </source>
</evidence>
<dbReference type="Proteomes" id="UP000001861">
    <property type="component" value="Unassembled WGS sequence"/>
</dbReference>
<evidence type="ECO:0000259" key="5">
    <source>
        <dbReference type="PROSITE" id="PS50865"/>
    </source>
</evidence>
<dbReference type="Pfam" id="PF01753">
    <property type="entry name" value="zf-MYND"/>
    <property type="match status" value="1"/>
</dbReference>